<evidence type="ECO:0000259" key="1">
    <source>
        <dbReference type="PROSITE" id="PS51186"/>
    </source>
</evidence>
<dbReference type="Pfam" id="PF00583">
    <property type="entry name" value="Acetyltransf_1"/>
    <property type="match status" value="1"/>
</dbReference>
<evidence type="ECO:0000313" key="2">
    <source>
        <dbReference type="EMBL" id="EEH63994.1"/>
    </source>
</evidence>
<gene>
    <name evidence="2" type="ORF">HMPREF0044_1013</name>
</gene>
<comment type="caution">
    <text evidence="2">The sequence shown here is derived from an EMBL/GenBank/DDBJ whole genome shotgun (WGS) entry which is preliminary data.</text>
</comment>
<dbReference type="OrthoDB" id="5243635at2"/>
<dbReference type="STRING" id="525245.HMPREF0044_1013"/>
<dbReference type="GO" id="GO:0016747">
    <property type="term" value="F:acyltransferase activity, transferring groups other than amino-acyl groups"/>
    <property type="evidence" value="ECO:0007669"/>
    <property type="project" value="InterPro"/>
</dbReference>
<dbReference type="AlphaFoldDB" id="C0W0D5"/>
<dbReference type="InterPro" id="IPR016181">
    <property type="entry name" value="Acyl_CoA_acyltransferase"/>
</dbReference>
<dbReference type="InterPro" id="IPR000182">
    <property type="entry name" value="GNAT_dom"/>
</dbReference>
<sequence>MMIQPDRSVRPALVGDAEFIAQMQVAGMMASLEATLEAELPAAVRALVENPQVELAWQETLRAPARSEVAILVAVEGAKPCGYALGILSKADDTHEHLSQLGVEIAGFEVSAEESRQGHGSRLLAALSDVFKGQAHHVNTWIMPGDKPRVRFFQSAGFAPAGIQRRLQVGENTVIQHLWWALY</sequence>
<feature type="domain" description="N-acetyltransferase" evidence="1">
    <location>
        <begin position="28"/>
        <end position="183"/>
    </location>
</feature>
<dbReference type="SUPFAM" id="SSF55729">
    <property type="entry name" value="Acyl-CoA N-acyltransferases (Nat)"/>
    <property type="match status" value="1"/>
</dbReference>
<organism evidence="2 3">
    <name type="scientific">Gleimia coleocanis DSM 15436</name>
    <dbReference type="NCBI Taxonomy" id="525245"/>
    <lineage>
        <taxon>Bacteria</taxon>
        <taxon>Bacillati</taxon>
        <taxon>Actinomycetota</taxon>
        <taxon>Actinomycetes</taxon>
        <taxon>Actinomycetales</taxon>
        <taxon>Actinomycetaceae</taxon>
        <taxon>Gleimia</taxon>
    </lineage>
</organism>
<dbReference type="HOGENOM" id="CLU_013985_18_2_11"/>
<dbReference type="EMBL" id="ACFG01000030">
    <property type="protein sequence ID" value="EEH63994.1"/>
    <property type="molecule type" value="Genomic_DNA"/>
</dbReference>
<dbReference type="eggNOG" id="COG1247">
    <property type="taxonomic scope" value="Bacteria"/>
</dbReference>
<protein>
    <submittedName>
        <fullName evidence="2">Acetyltransferase, GNAT family</fullName>
    </submittedName>
</protein>
<accession>C0W0D5</accession>
<keyword evidence="2" id="KW-0808">Transferase</keyword>
<dbReference type="RefSeq" id="WP_006546785.1">
    <property type="nucleotide sequence ID" value="NZ_DS999543.1"/>
</dbReference>
<dbReference type="Proteomes" id="UP000010301">
    <property type="component" value="Unassembled WGS sequence"/>
</dbReference>
<keyword evidence="3" id="KW-1185">Reference proteome</keyword>
<dbReference type="Gene3D" id="3.40.630.30">
    <property type="match status" value="1"/>
</dbReference>
<evidence type="ECO:0000313" key="3">
    <source>
        <dbReference type="Proteomes" id="UP000010301"/>
    </source>
</evidence>
<proteinExistence type="predicted"/>
<reference evidence="2 3" key="1">
    <citation type="submission" date="2009-01" db="EMBL/GenBank/DDBJ databases">
        <authorList>
            <person name="Qin X."/>
            <person name="Bachman B."/>
            <person name="Battles P."/>
            <person name="Bell A."/>
            <person name="Bess C."/>
            <person name="Bickham C."/>
            <person name="Chaboub L."/>
            <person name="Chen D."/>
            <person name="Coyle M."/>
            <person name="Deiros D.R."/>
            <person name="Dinh H."/>
            <person name="Forbes L."/>
            <person name="Fowler G."/>
            <person name="Francisco L."/>
            <person name="Fu Q."/>
            <person name="Gubbala S."/>
            <person name="Hale W."/>
            <person name="Han Y."/>
            <person name="Hemphill L."/>
            <person name="Highlander S.K."/>
            <person name="Hirani K."/>
            <person name="Hogues M."/>
            <person name="Jackson L."/>
            <person name="Jakkamsetti A."/>
            <person name="Javaid M."/>
            <person name="Jiang H."/>
            <person name="Korchina V."/>
            <person name="Kovar C."/>
            <person name="Lara F."/>
            <person name="Lee S."/>
            <person name="Mata R."/>
            <person name="Mathew T."/>
            <person name="Moen C."/>
            <person name="Morales K."/>
            <person name="Munidasa M."/>
            <person name="Nazareth L."/>
            <person name="Ngo R."/>
            <person name="Nguyen L."/>
            <person name="Okwuonu G."/>
            <person name="Ongeri F."/>
            <person name="Patil S."/>
            <person name="Petrosino J."/>
            <person name="Pham C."/>
            <person name="Pham P."/>
            <person name="Pu L.-L."/>
            <person name="Puazo M."/>
            <person name="Raj R."/>
            <person name="Reid J."/>
            <person name="Rouhana J."/>
            <person name="Saada N."/>
            <person name="Shang Y."/>
            <person name="Simmons D."/>
            <person name="Thornton R."/>
            <person name="Warren J."/>
            <person name="Weissenberger G."/>
            <person name="Zhang J."/>
            <person name="Zhang L."/>
            <person name="Zhou C."/>
            <person name="Zhu D."/>
            <person name="Muzny D."/>
            <person name="Worley K."/>
            <person name="Gibbs R."/>
        </authorList>
    </citation>
    <scope>NUCLEOTIDE SEQUENCE [LARGE SCALE GENOMIC DNA]</scope>
    <source>
        <strain evidence="2 3">DSM 15436</strain>
    </source>
</reference>
<dbReference type="PROSITE" id="PS51186">
    <property type="entry name" value="GNAT"/>
    <property type="match status" value="1"/>
</dbReference>
<name>C0W0D5_9ACTO</name>